<organism evidence="2 3">
    <name type="scientific">Clostridioides difficile</name>
    <name type="common">Peptoclostridium difficile</name>
    <dbReference type="NCBI Taxonomy" id="1496"/>
    <lineage>
        <taxon>Bacteria</taxon>
        <taxon>Bacillati</taxon>
        <taxon>Bacillota</taxon>
        <taxon>Clostridia</taxon>
        <taxon>Peptostreptococcales</taxon>
        <taxon>Peptostreptococcaceae</taxon>
        <taxon>Clostridioides</taxon>
    </lineage>
</organism>
<feature type="signal peptide" evidence="1">
    <location>
        <begin position="1"/>
        <end position="30"/>
    </location>
</feature>
<dbReference type="Proteomes" id="UP000411588">
    <property type="component" value="Unassembled WGS sequence"/>
</dbReference>
<sequence>MKSKRINKMLATTMTMAMLAIPAVTATSYAMESTGLGTEYTYNNESKQQEEWVKSFDTETGKEILLNKTTNEKVSEVYENVNGKLVKLSINEALEKFNLNEEIITKSPKSIFGVSSVKKITGSARKISQDVSGGKQGATISIGNSTTVTESFTVGGTTEAIKAAVRANAGFTWSKSLTRSVTTTHKVPAGKIGYVAFKPYYKEVRGTVNGILAGTSITQKIVAKSPLKAGKVCDGLEYLAYK</sequence>
<reference evidence="2 3" key="1">
    <citation type="submission" date="2019-02" db="EMBL/GenBank/DDBJ databases">
        <authorList>
            <consortium name="Pathogen Informatics"/>
        </authorList>
    </citation>
    <scope>NUCLEOTIDE SEQUENCE [LARGE SCALE GENOMIC DNA]</scope>
    <source>
        <strain evidence="3">clo34</strain>
    </source>
</reference>
<keyword evidence="1" id="KW-0732">Signal</keyword>
<accession>A0AB74QHW3</accession>
<dbReference type="EMBL" id="CAADAN010000031">
    <property type="protein sequence ID" value="VFD36702.1"/>
    <property type="molecule type" value="Genomic_DNA"/>
</dbReference>
<proteinExistence type="predicted"/>
<dbReference type="RefSeq" id="WP_009894468.1">
    <property type="nucleotide sequence ID" value="NZ_BIOU01000072.1"/>
</dbReference>
<evidence type="ECO:0000313" key="2">
    <source>
        <dbReference type="EMBL" id="VFD36702.1"/>
    </source>
</evidence>
<protein>
    <submittedName>
        <fullName evidence="2">Uncharacterized protein</fullName>
    </submittedName>
</protein>
<evidence type="ECO:0000313" key="3">
    <source>
        <dbReference type="Proteomes" id="UP000411588"/>
    </source>
</evidence>
<gene>
    <name evidence="2" type="ORF">SAMEA1402399_04121</name>
</gene>
<feature type="chain" id="PRO_5044497473" evidence="1">
    <location>
        <begin position="31"/>
        <end position="242"/>
    </location>
</feature>
<name>A0AB74QHW3_CLODI</name>
<comment type="caution">
    <text evidence="2">The sequence shown here is derived from an EMBL/GenBank/DDBJ whole genome shotgun (WGS) entry which is preliminary data.</text>
</comment>
<dbReference type="AlphaFoldDB" id="A0AB74QHW3"/>
<dbReference type="InterPro" id="IPR045702">
    <property type="entry name" value="DUF6060"/>
</dbReference>
<evidence type="ECO:0000256" key="1">
    <source>
        <dbReference type="SAM" id="SignalP"/>
    </source>
</evidence>
<dbReference type="Pfam" id="PF19535">
    <property type="entry name" value="DUF6060"/>
    <property type="match status" value="1"/>
</dbReference>